<gene>
    <name evidence="1" type="ORF">QG37_00587</name>
</gene>
<proteinExistence type="predicted"/>
<evidence type="ECO:0000313" key="2">
    <source>
        <dbReference type="Proteomes" id="UP000037122"/>
    </source>
</evidence>
<dbReference type="Proteomes" id="UP000037122">
    <property type="component" value="Unassembled WGS sequence"/>
</dbReference>
<evidence type="ECO:0000313" key="1">
    <source>
        <dbReference type="EMBL" id="KNE02331.1"/>
    </source>
</evidence>
<sequence>MATALACYRAKPTGAPAIAAKSGSGTKQYLLKITNHGHQKQTKKKKKYNETITVSFFPGWT</sequence>
<protein>
    <submittedName>
        <fullName evidence="1">Uncharacterized protein</fullName>
    </submittedName>
</protein>
<dbReference type="EMBL" id="LGST01000004">
    <property type="protein sequence ID" value="KNE02331.1"/>
    <property type="molecule type" value="Genomic_DNA"/>
</dbReference>
<reference evidence="2" key="1">
    <citation type="journal article" date="2015" name="BMC Genomics">
        <title>Draft genome of a commonly misdiagnosed multidrug resistant pathogen Candida auris.</title>
        <authorList>
            <person name="Chatterjee S."/>
            <person name="Alampalli S.V."/>
            <person name="Nageshan R.K."/>
            <person name="Chettiar S.T."/>
            <person name="Joshi S."/>
            <person name="Tatu U.S."/>
        </authorList>
    </citation>
    <scope>NUCLEOTIDE SEQUENCE [LARGE SCALE GENOMIC DNA]</scope>
    <source>
        <strain evidence="2">6684</strain>
    </source>
</reference>
<dbReference type="VEuPathDB" id="FungiDB:QG37_00587"/>
<dbReference type="AlphaFoldDB" id="A0A0L0P8H4"/>
<organism evidence="1 2">
    <name type="scientific">Candidozyma auris</name>
    <name type="common">Yeast</name>
    <name type="synonym">Candida auris</name>
    <dbReference type="NCBI Taxonomy" id="498019"/>
    <lineage>
        <taxon>Eukaryota</taxon>
        <taxon>Fungi</taxon>
        <taxon>Dikarya</taxon>
        <taxon>Ascomycota</taxon>
        <taxon>Saccharomycotina</taxon>
        <taxon>Pichiomycetes</taxon>
        <taxon>Metschnikowiaceae</taxon>
        <taxon>Candidozyma</taxon>
    </lineage>
</organism>
<comment type="caution">
    <text evidence="1">The sequence shown here is derived from an EMBL/GenBank/DDBJ whole genome shotgun (WGS) entry which is preliminary data.</text>
</comment>
<accession>A0A0L0P8H4</accession>
<name>A0A0L0P8H4_CANAR</name>